<name>A0AAW0YMM2_9TREE</name>
<organism evidence="2 3">
    <name type="scientific">Kwoniella newhampshirensis</name>
    <dbReference type="NCBI Taxonomy" id="1651941"/>
    <lineage>
        <taxon>Eukaryota</taxon>
        <taxon>Fungi</taxon>
        <taxon>Dikarya</taxon>
        <taxon>Basidiomycota</taxon>
        <taxon>Agaricomycotina</taxon>
        <taxon>Tremellomycetes</taxon>
        <taxon>Tremellales</taxon>
        <taxon>Cryptococcaceae</taxon>
        <taxon>Kwoniella</taxon>
    </lineage>
</organism>
<reference evidence="2 3" key="1">
    <citation type="journal article" date="2024" name="bioRxiv">
        <title>Comparative genomics of Cryptococcus and Kwoniella reveals pathogenesis evolution and contrasting karyotype dynamics via intercentromeric recombination or chromosome fusion.</title>
        <authorList>
            <person name="Coelho M.A."/>
            <person name="David-Palma M."/>
            <person name="Shea T."/>
            <person name="Bowers K."/>
            <person name="McGinley-Smith S."/>
            <person name="Mohammad A.W."/>
            <person name="Gnirke A."/>
            <person name="Yurkov A.M."/>
            <person name="Nowrousian M."/>
            <person name="Sun S."/>
            <person name="Cuomo C.A."/>
            <person name="Heitman J."/>
        </authorList>
    </citation>
    <scope>NUCLEOTIDE SEQUENCE [LARGE SCALE GENOMIC DNA]</scope>
    <source>
        <strain evidence="2 3">CBS 13917</strain>
    </source>
</reference>
<comment type="caution">
    <text evidence="2">The sequence shown here is derived from an EMBL/GenBank/DDBJ whole genome shotgun (WGS) entry which is preliminary data.</text>
</comment>
<dbReference type="Proteomes" id="UP001388673">
    <property type="component" value="Unassembled WGS sequence"/>
</dbReference>
<dbReference type="RefSeq" id="XP_066801644.1">
    <property type="nucleotide sequence ID" value="XM_066948185.1"/>
</dbReference>
<evidence type="ECO:0000313" key="3">
    <source>
        <dbReference type="Proteomes" id="UP001388673"/>
    </source>
</evidence>
<keyword evidence="3" id="KW-1185">Reference proteome</keyword>
<sequence length="176" mass="19972">MAHPAPPVIIDDFLRNHDIANRYPILQQPSIPVPVGINDVLQIVNFAKTVDHDVTSGRRLRRAALELRLRVEQSSIAAPARPPHPPLRVFLMQFLGMPAQIIAFVVEELLLPIPRILENFRNMIRLLTEDSVQIERALRELSVRTNNREVQTVGQAMSPVPRRLDGRTHPERLASD</sequence>
<dbReference type="AlphaFoldDB" id="A0AAW0YMM2"/>
<dbReference type="EMBL" id="JBCAWK010000009">
    <property type="protein sequence ID" value="KAK8849756.1"/>
    <property type="molecule type" value="Genomic_DNA"/>
</dbReference>
<evidence type="ECO:0000256" key="1">
    <source>
        <dbReference type="SAM" id="MobiDB-lite"/>
    </source>
</evidence>
<evidence type="ECO:0000313" key="2">
    <source>
        <dbReference type="EMBL" id="KAK8849756.1"/>
    </source>
</evidence>
<protein>
    <submittedName>
        <fullName evidence="2">Uncharacterized protein</fullName>
    </submittedName>
</protein>
<dbReference type="KEGG" id="kne:92182349"/>
<gene>
    <name evidence="2" type="ORF">IAR55_005091</name>
</gene>
<proteinExistence type="predicted"/>
<feature type="region of interest" description="Disordered" evidence="1">
    <location>
        <begin position="150"/>
        <end position="176"/>
    </location>
</feature>
<accession>A0AAW0YMM2</accession>
<dbReference type="GeneID" id="92182349"/>
<feature type="compositionally biased region" description="Basic and acidic residues" evidence="1">
    <location>
        <begin position="162"/>
        <end position="176"/>
    </location>
</feature>